<feature type="domain" description="NPH3" evidence="7">
    <location>
        <begin position="223"/>
        <end position="308"/>
    </location>
</feature>
<dbReference type="PROSITE" id="PS51649">
    <property type="entry name" value="NPH3"/>
    <property type="match status" value="1"/>
</dbReference>
<feature type="compositionally biased region" description="Low complexity" evidence="5">
    <location>
        <begin position="27"/>
        <end position="40"/>
    </location>
</feature>
<evidence type="ECO:0000256" key="5">
    <source>
        <dbReference type="SAM" id="MobiDB-lite"/>
    </source>
</evidence>
<dbReference type="InterPro" id="IPR011333">
    <property type="entry name" value="SKP1/BTB/POZ_sf"/>
</dbReference>
<sequence>MRGWKDLEVVETIYEEEDHEEIEECYSSSPSSTSTSSSLLLTPSTHLPSSLGNTVQAWSLATGFQSDVLIKVQDQSFRLHKDPLVSKSGYLKRELKDSSVINLTPPLNITAETFSTVADFCYSSYVVITPSNVAALRIAAELLDMNEDNNNNHSEENLKYITESYFSKAVTVNKDYAVIILRSCLGLLPEAEETALLASRCIESLDLMDGNEGICSWMDEVGSLNVEDFELIADSMHYLLTRSHDLLYGIVNSYLKENRDRLKEEEKNKICSSIDCNKLSSNIIVNAVQNPRMPLRFIIRAMLVEQFNTRDSIVTTLSMKNNNKKQPKKVNENKEIIEEESAVLSLGMILQRDAALRQSAQLKASVESTSSKIERLEREILSMKKVLHDHDMEKKKSEIGNDIASGRSVSLRFNTPSSENKIERGERGSTSLVNFRFSNIGMSSGGERNGGGGGSSSTSSSVSTPSLERLSSLNDNPKKRTTFGWKLMNGLKSAFRMSSSSSTTSTKGVTHDINEIGTTVEVSNDIVLNGRDHDHEQEHEDHMEEEGSHRHRRGRSLV</sequence>
<name>A0A4Y7J0N1_PAPSO</name>
<feature type="compositionally biased region" description="Low complexity" evidence="5">
    <location>
        <begin position="456"/>
        <end position="472"/>
    </location>
</feature>
<accession>A0A4Y7J0N1</accession>
<dbReference type="UniPathway" id="UPA00143"/>
<dbReference type="PROSITE" id="PS50097">
    <property type="entry name" value="BTB"/>
    <property type="match status" value="1"/>
</dbReference>
<dbReference type="Gramene" id="RZC54694">
    <property type="protein sequence ID" value="RZC54694"/>
    <property type="gene ID" value="C5167_013545"/>
</dbReference>
<dbReference type="OMA" id="CNYIDCS"/>
<dbReference type="OrthoDB" id="407106at2759"/>
<dbReference type="Pfam" id="PF00651">
    <property type="entry name" value="BTB"/>
    <property type="match status" value="1"/>
</dbReference>
<reference evidence="8 9" key="1">
    <citation type="journal article" date="2018" name="Science">
        <title>The opium poppy genome and morphinan production.</title>
        <authorList>
            <person name="Guo L."/>
            <person name="Winzer T."/>
            <person name="Yang X."/>
            <person name="Li Y."/>
            <person name="Ning Z."/>
            <person name="He Z."/>
            <person name="Teodor R."/>
            <person name="Lu Y."/>
            <person name="Bowser T.A."/>
            <person name="Graham I.A."/>
            <person name="Ye K."/>
        </authorList>
    </citation>
    <scope>NUCLEOTIDE SEQUENCE [LARGE SCALE GENOMIC DNA]</scope>
    <source>
        <strain evidence="9">cv. HN1</strain>
        <tissue evidence="8">Leaves</tissue>
    </source>
</reference>
<keyword evidence="2" id="KW-0833">Ubl conjugation pathway</keyword>
<evidence type="ECO:0000313" key="9">
    <source>
        <dbReference type="Proteomes" id="UP000316621"/>
    </source>
</evidence>
<dbReference type="SMART" id="SM00225">
    <property type="entry name" value="BTB"/>
    <property type="match status" value="1"/>
</dbReference>
<evidence type="ECO:0000259" key="7">
    <source>
        <dbReference type="PROSITE" id="PS51649"/>
    </source>
</evidence>
<dbReference type="Gene3D" id="3.30.710.10">
    <property type="entry name" value="Potassium Channel Kv1.1, Chain A"/>
    <property type="match status" value="1"/>
</dbReference>
<comment type="similarity">
    <text evidence="3">Belongs to the NPH3 family.</text>
</comment>
<organism evidence="8 9">
    <name type="scientific">Papaver somniferum</name>
    <name type="common">Opium poppy</name>
    <dbReference type="NCBI Taxonomy" id="3469"/>
    <lineage>
        <taxon>Eukaryota</taxon>
        <taxon>Viridiplantae</taxon>
        <taxon>Streptophyta</taxon>
        <taxon>Embryophyta</taxon>
        <taxon>Tracheophyta</taxon>
        <taxon>Spermatophyta</taxon>
        <taxon>Magnoliopsida</taxon>
        <taxon>Ranunculales</taxon>
        <taxon>Papaveraceae</taxon>
        <taxon>Papaveroideae</taxon>
        <taxon>Papaver</taxon>
    </lineage>
</organism>
<protein>
    <recommendedName>
        <fullName evidence="10">NPH3 domain-containing protein</fullName>
    </recommendedName>
</protein>
<dbReference type="InterPro" id="IPR000210">
    <property type="entry name" value="BTB/POZ_dom"/>
</dbReference>
<gene>
    <name evidence="8" type="ORF">C5167_013545</name>
</gene>
<comment type="pathway">
    <text evidence="1">Protein modification; protein ubiquitination.</text>
</comment>
<keyword evidence="9" id="KW-1185">Reference proteome</keyword>
<evidence type="ECO:0000256" key="3">
    <source>
        <dbReference type="PROSITE-ProRule" id="PRU00982"/>
    </source>
</evidence>
<dbReference type="InterPro" id="IPR043454">
    <property type="entry name" value="NPH3/RPT2-like"/>
</dbReference>
<feature type="coiled-coil region" evidence="4">
    <location>
        <begin position="359"/>
        <end position="393"/>
    </location>
</feature>
<feature type="compositionally biased region" description="Basic residues" evidence="5">
    <location>
        <begin position="549"/>
        <end position="558"/>
    </location>
</feature>
<keyword evidence="4" id="KW-0175">Coiled coil</keyword>
<evidence type="ECO:0000256" key="2">
    <source>
        <dbReference type="ARBA" id="ARBA00022786"/>
    </source>
</evidence>
<evidence type="ECO:0000256" key="1">
    <source>
        <dbReference type="ARBA" id="ARBA00004906"/>
    </source>
</evidence>
<evidence type="ECO:0008006" key="10">
    <source>
        <dbReference type="Google" id="ProtNLM"/>
    </source>
</evidence>
<feature type="region of interest" description="Disordered" evidence="5">
    <location>
        <begin position="534"/>
        <end position="558"/>
    </location>
</feature>
<feature type="compositionally biased region" description="Gly residues" evidence="5">
    <location>
        <begin position="443"/>
        <end position="455"/>
    </location>
</feature>
<evidence type="ECO:0000313" key="8">
    <source>
        <dbReference type="EMBL" id="RZC54694.1"/>
    </source>
</evidence>
<feature type="region of interest" description="Disordered" evidence="5">
    <location>
        <begin position="20"/>
        <end position="40"/>
    </location>
</feature>
<dbReference type="GO" id="GO:0016567">
    <property type="term" value="P:protein ubiquitination"/>
    <property type="evidence" value="ECO:0007669"/>
    <property type="project" value="UniProtKB-UniPathway"/>
</dbReference>
<dbReference type="PANTHER" id="PTHR32370">
    <property type="entry name" value="OS12G0117600 PROTEIN"/>
    <property type="match status" value="1"/>
</dbReference>
<evidence type="ECO:0000259" key="6">
    <source>
        <dbReference type="PROSITE" id="PS50097"/>
    </source>
</evidence>
<dbReference type="EMBL" id="CM010717">
    <property type="protein sequence ID" value="RZC54694.1"/>
    <property type="molecule type" value="Genomic_DNA"/>
</dbReference>
<feature type="domain" description="BTB" evidence="6">
    <location>
        <begin position="66"/>
        <end position="130"/>
    </location>
</feature>
<proteinExistence type="inferred from homology"/>
<dbReference type="Proteomes" id="UP000316621">
    <property type="component" value="Chromosome 3"/>
</dbReference>
<dbReference type="SUPFAM" id="SSF54695">
    <property type="entry name" value="POZ domain"/>
    <property type="match status" value="1"/>
</dbReference>
<dbReference type="AlphaFoldDB" id="A0A4Y7J0N1"/>
<dbReference type="Pfam" id="PF03000">
    <property type="entry name" value="NPH3"/>
    <property type="match status" value="1"/>
</dbReference>
<dbReference type="InterPro" id="IPR027356">
    <property type="entry name" value="NPH3_dom"/>
</dbReference>
<evidence type="ECO:0000256" key="4">
    <source>
        <dbReference type="SAM" id="Coils"/>
    </source>
</evidence>
<feature type="region of interest" description="Disordered" evidence="5">
    <location>
        <begin position="439"/>
        <end position="482"/>
    </location>
</feature>
<feature type="compositionally biased region" description="Basic and acidic residues" evidence="5">
    <location>
        <begin position="534"/>
        <end position="548"/>
    </location>
</feature>